<feature type="transmembrane region" description="Helical" evidence="2">
    <location>
        <begin position="61"/>
        <end position="82"/>
    </location>
</feature>
<feature type="region of interest" description="Disordered" evidence="1">
    <location>
        <begin position="243"/>
        <end position="270"/>
    </location>
</feature>
<dbReference type="Proteomes" id="UP001157017">
    <property type="component" value="Unassembled WGS sequence"/>
</dbReference>
<feature type="transmembrane region" description="Helical" evidence="2">
    <location>
        <begin position="24"/>
        <end position="41"/>
    </location>
</feature>
<gene>
    <name evidence="3" type="ORF">GCM10025868_20830</name>
</gene>
<evidence type="ECO:0000256" key="1">
    <source>
        <dbReference type="SAM" id="MobiDB-lite"/>
    </source>
</evidence>
<protein>
    <submittedName>
        <fullName evidence="3">Uncharacterized protein</fullName>
    </submittedName>
</protein>
<evidence type="ECO:0000313" key="4">
    <source>
        <dbReference type="Proteomes" id="UP001157017"/>
    </source>
</evidence>
<keyword evidence="4" id="KW-1185">Reference proteome</keyword>
<proteinExistence type="predicted"/>
<reference evidence="4" key="1">
    <citation type="journal article" date="2019" name="Int. J. Syst. Evol. Microbiol.">
        <title>The Global Catalogue of Microorganisms (GCM) 10K type strain sequencing project: providing services to taxonomists for standard genome sequencing and annotation.</title>
        <authorList>
            <consortium name="The Broad Institute Genomics Platform"/>
            <consortium name="The Broad Institute Genome Sequencing Center for Infectious Disease"/>
            <person name="Wu L."/>
            <person name="Ma J."/>
        </authorList>
    </citation>
    <scope>NUCLEOTIDE SEQUENCE [LARGE SCALE GENOMIC DNA]</scope>
    <source>
        <strain evidence="4">NBRC 108730</strain>
    </source>
</reference>
<sequence length="270" mass="28413">MCAAGSVITLVAVVRLLTSDRLDLTWVLLIVVGVPLIVIMARFPLVLSRGETGLEVSFESAALLCLACFHGGTGALGIFALGQARVAVTTAKRWDVRAFNVGISVVSGALAVTTMRALSPLDETSLHELVAVSLGCAIYFLTDYVVSAVSIGLERRTSLLAEMRQNNGVLAGVLFVAIDSLGYLMTIVLRGLPPWASVLMAVPVLTILVATRSISRGAEHQRRLTALFGAAAEPAGRAVVRRGAGDAGRAGALRRRAGARRHPRHPARSG</sequence>
<organism evidence="3 4">
    <name type="scientific">Angustibacter aerolatus</name>
    <dbReference type="NCBI Taxonomy" id="1162965"/>
    <lineage>
        <taxon>Bacteria</taxon>
        <taxon>Bacillati</taxon>
        <taxon>Actinomycetota</taxon>
        <taxon>Actinomycetes</taxon>
        <taxon>Kineosporiales</taxon>
        <taxon>Kineosporiaceae</taxon>
    </lineage>
</organism>
<feature type="compositionally biased region" description="Basic residues" evidence="1">
    <location>
        <begin position="252"/>
        <end position="270"/>
    </location>
</feature>
<keyword evidence="2" id="KW-0472">Membrane</keyword>
<feature type="transmembrane region" description="Helical" evidence="2">
    <location>
        <begin position="195"/>
        <end position="214"/>
    </location>
</feature>
<feature type="transmembrane region" description="Helical" evidence="2">
    <location>
        <begin position="169"/>
        <end position="189"/>
    </location>
</feature>
<dbReference type="EMBL" id="BSUZ01000001">
    <property type="protein sequence ID" value="GMA86833.1"/>
    <property type="molecule type" value="Genomic_DNA"/>
</dbReference>
<feature type="transmembrane region" description="Helical" evidence="2">
    <location>
        <begin position="129"/>
        <end position="149"/>
    </location>
</feature>
<keyword evidence="2" id="KW-0812">Transmembrane</keyword>
<name>A0ABQ6JF89_9ACTN</name>
<evidence type="ECO:0000313" key="3">
    <source>
        <dbReference type="EMBL" id="GMA86833.1"/>
    </source>
</evidence>
<keyword evidence="2" id="KW-1133">Transmembrane helix</keyword>
<accession>A0ABQ6JF89</accession>
<comment type="caution">
    <text evidence="3">The sequence shown here is derived from an EMBL/GenBank/DDBJ whole genome shotgun (WGS) entry which is preliminary data.</text>
</comment>
<feature type="transmembrane region" description="Helical" evidence="2">
    <location>
        <begin position="94"/>
        <end position="117"/>
    </location>
</feature>
<evidence type="ECO:0000256" key="2">
    <source>
        <dbReference type="SAM" id="Phobius"/>
    </source>
</evidence>